<proteinExistence type="predicted"/>
<organism evidence="3">
    <name type="scientific">Haemonchus placei</name>
    <name type="common">Barber's pole worm</name>
    <dbReference type="NCBI Taxonomy" id="6290"/>
    <lineage>
        <taxon>Eukaryota</taxon>
        <taxon>Metazoa</taxon>
        <taxon>Ecdysozoa</taxon>
        <taxon>Nematoda</taxon>
        <taxon>Chromadorea</taxon>
        <taxon>Rhabditida</taxon>
        <taxon>Rhabditina</taxon>
        <taxon>Rhabditomorpha</taxon>
        <taxon>Strongyloidea</taxon>
        <taxon>Trichostrongylidae</taxon>
        <taxon>Haemonchus</taxon>
    </lineage>
</organism>
<dbReference type="AlphaFoldDB" id="A0A0N4W4M2"/>
<evidence type="ECO:0000313" key="3">
    <source>
        <dbReference type="WBParaSite" id="HPLM_0000485001-mRNA-1"/>
    </source>
</evidence>
<dbReference type="Proteomes" id="UP000268014">
    <property type="component" value="Unassembled WGS sequence"/>
</dbReference>
<accession>A0A0N4W4M2</accession>
<evidence type="ECO:0000313" key="1">
    <source>
        <dbReference type="EMBL" id="VDO24126.1"/>
    </source>
</evidence>
<name>A0A0N4W4M2_HAEPC</name>
<dbReference type="InterPro" id="IPR005312">
    <property type="entry name" value="DUF1759"/>
</dbReference>
<dbReference type="EMBL" id="UZAF01016259">
    <property type="protein sequence ID" value="VDO24126.1"/>
    <property type="molecule type" value="Genomic_DNA"/>
</dbReference>
<keyword evidence="2" id="KW-1185">Reference proteome</keyword>
<gene>
    <name evidence="1" type="ORF">HPLM_LOCUS4842</name>
</gene>
<reference evidence="3" key="1">
    <citation type="submission" date="2017-02" db="UniProtKB">
        <authorList>
            <consortium name="WormBaseParasite"/>
        </authorList>
    </citation>
    <scope>IDENTIFICATION</scope>
</reference>
<evidence type="ECO:0000313" key="2">
    <source>
        <dbReference type="Proteomes" id="UP000268014"/>
    </source>
</evidence>
<dbReference type="WBParaSite" id="HPLM_0000485001-mRNA-1">
    <property type="protein sequence ID" value="HPLM_0000485001-mRNA-1"/>
    <property type="gene ID" value="HPLM_0000485001"/>
</dbReference>
<sequence>MLRSLKGVARKSIARYQVTSANYGLVIDHLKLKYGRTSKIVTDLHRKLEKWTARSKTLKVQRKLLEQLMVITYIHLHPKHPKVKRTTHGSYLRSYRNSRRIFSKRKFRYPRMRGPWDDNYDVLTRLSGRKNKSKNNFQLSLEKRLSH</sequence>
<reference evidence="1 2" key="2">
    <citation type="submission" date="2018-11" db="EMBL/GenBank/DDBJ databases">
        <authorList>
            <consortium name="Pathogen Informatics"/>
        </authorList>
    </citation>
    <scope>NUCLEOTIDE SEQUENCE [LARGE SCALE GENOMIC DNA]</scope>
    <source>
        <strain evidence="1 2">MHpl1</strain>
    </source>
</reference>
<dbReference type="Pfam" id="PF03564">
    <property type="entry name" value="DUF1759"/>
    <property type="match status" value="1"/>
</dbReference>
<protein>
    <submittedName>
        <fullName evidence="1 3">Uncharacterized protein</fullName>
    </submittedName>
</protein>